<evidence type="ECO:0000313" key="2">
    <source>
        <dbReference type="Proteomes" id="UP001140949"/>
    </source>
</evidence>
<keyword evidence="2" id="KW-1185">Reference proteome</keyword>
<accession>A0AAX6DQ12</accession>
<reference evidence="1" key="1">
    <citation type="journal article" date="2023" name="GigaByte">
        <title>Genome assembly of the bearded iris, Iris pallida Lam.</title>
        <authorList>
            <person name="Bruccoleri R.E."/>
            <person name="Oakeley E.J."/>
            <person name="Faust A.M.E."/>
            <person name="Altorfer M."/>
            <person name="Dessus-Babus S."/>
            <person name="Burckhardt D."/>
            <person name="Oertli M."/>
            <person name="Naumann U."/>
            <person name="Petersen F."/>
            <person name="Wong J."/>
        </authorList>
    </citation>
    <scope>NUCLEOTIDE SEQUENCE</scope>
    <source>
        <strain evidence="1">GSM-AAB239-AS_SAM_17_03QT</strain>
    </source>
</reference>
<comment type="caution">
    <text evidence="1">The sequence shown here is derived from an EMBL/GenBank/DDBJ whole genome shotgun (WGS) entry which is preliminary data.</text>
</comment>
<name>A0AAX6DQ12_IRIPA</name>
<reference evidence="1" key="2">
    <citation type="submission" date="2023-04" db="EMBL/GenBank/DDBJ databases">
        <authorList>
            <person name="Bruccoleri R.E."/>
            <person name="Oakeley E.J."/>
            <person name="Faust A.-M."/>
            <person name="Dessus-Babus S."/>
            <person name="Altorfer M."/>
            <person name="Burckhardt D."/>
            <person name="Oertli M."/>
            <person name="Naumann U."/>
            <person name="Petersen F."/>
            <person name="Wong J."/>
        </authorList>
    </citation>
    <scope>NUCLEOTIDE SEQUENCE</scope>
    <source>
        <strain evidence="1">GSM-AAB239-AS_SAM_17_03QT</strain>
        <tissue evidence="1">Leaf</tissue>
    </source>
</reference>
<sequence length="108" mass="12029">MMAVMMMMVMGILWVIGGMVGSARVGGRMSPWWMTARRRGMAVVRLWRRCHLFLRVVVLAVVRVVELVQEGAGGGCCRRTAGNRLARKELRPELGLGLGFRVVMSRAV</sequence>
<proteinExistence type="predicted"/>
<gene>
    <name evidence="1" type="ORF">M6B38_233050</name>
</gene>
<protein>
    <submittedName>
        <fullName evidence="1">Leucine-rich repeat extensin-like protein 4</fullName>
    </submittedName>
</protein>
<dbReference type="AlphaFoldDB" id="A0AAX6DQ12"/>
<dbReference type="EMBL" id="JANAVB010042618">
    <property type="protein sequence ID" value="KAJ6793922.1"/>
    <property type="molecule type" value="Genomic_DNA"/>
</dbReference>
<evidence type="ECO:0000313" key="1">
    <source>
        <dbReference type="EMBL" id="KAJ6793922.1"/>
    </source>
</evidence>
<dbReference type="Proteomes" id="UP001140949">
    <property type="component" value="Unassembled WGS sequence"/>
</dbReference>
<organism evidence="1 2">
    <name type="scientific">Iris pallida</name>
    <name type="common">Sweet iris</name>
    <dbReference type="NCBI Taxonomy" id="29817"/>
    <lineage>
        <taxon>Eukaryota</taxon>
        <taxon>Viridiplantae</taxon>
        <taxon>Streptophyta</taxon>
        <taxon>Embryophyta</taxon>
        <taxon>Tracheophyta</taxon>
        <taxon>Spermatophyta</taxon>
        <taxon>Magnoliopsida</taxon>
        <taxon>Liliopsida</taxon>
        <taxon>Asparagales</taxon>
        <taxon>Iridaceae</taxon>
        <taxon>Iridoideae</taxon>
        <taxon>Irideae</taxon>
        <taxon>Iris</taxon>
    </lineage>
</organism>